<dbReference type="PANTHER" id="PTHR33055">
    <property type="entry name" value="TRANSPOSASE FOR INSERTION SEQUENCE ELEMENT IS1111A"/>
    <property type="match status" value="1"/>
</dbReference>
<evidence type="ECO:0000313" key="4">
    <source>
        <dbReference type="EMBL" id="SDZ67938.1"/>
    </source>
</evidence>
<reference evidence="4 5" key="1">
    <citation type="submission" date="2016-10" db="EMBL/GenBank/DDBJ databases">
        <authorList>
            <person name="de Groot N.N."/>
        </authorList>
    </citation>
    <scope>NUCLEOTIDE SEQUENCE [LARGE SCALE GENOMIC DNA]</scope>
    <source>
        <strain evidence="4 5">ICMP 14252</strain>
    </source>
</reference>
<feature type="domain" description="Transposase IS110-like N-terminal" evidence="2">
    <location>
        <begin position="12"/>
        <end position="158"/>
    </location>
</feature>
<dbReference type="AlphaFoldDB" id="A0A1H3V025"/>
<evidence type="ECO:0000256" key="1">
    <source>
        <dbReference type="SAM" id="MobiDB-lite"/>
    </source>
</evidence>
<dbReference type="InterPro" id="IPR047650">
    <property type="entry name" value="Transpos_IS110"/>
</dbReference>
<dbReference type="GO" id="GO:0006313">
    <property type="term" value="P:DNA transposition"/>
    <property type="evidence" value="ECO:0007669"/>
    <property type="project" value="InterPro"/>
</dbReference>
<dbReference type="GO" id="GO:0004803">
    <property type="term" value="F:transposase activity"/>
    <property type="evidence" value="ECO:0007669"/>
    <property type="project" value="InterPro"/>
</dbReference>
<evidence type="ECO:0000259" key="3">
    <source>
        <dbReference type="Pfam" id="PF02371"/>
    </source>
</evidence>
<protein>
    <submittedName>
        <fullName evidence="4">Transposase</fullName>
    </submittedName>
</protein>
<feature type="domain" description="Transposase IS116/IS110/IS902 C-terminal" evidence="3">
    <location>
        <begin position="229"/>
        <end position="313"/>
    </location>
</feature>
<dbReference type="GO" id="GO:0003677">
    <property type="term" value="F:DNA binding"/>
    <property type="evidence" value="ECO:0007669"/>
    <property type="project" value="InterPro"/>
</dbReference>
<dbReference type="InterPro" id="IPR002525">
    <property type="entry name" value="Transp_IS110-like_N"/>
</dbReference>
<dbReference type="Pfam" id="PF02371">
    <property type="entry name" value="Transposase_20"/>
    <property type="match status" value="1"/>
</dbReference>
<sequence length="353" mass="38275">MNSPMDENEVILGVDTHLDTHVGVLINTNGNLLGCLAVTTDTSGYLKLVTWANSFGMLKRAGVEGTGTYGAGLARVLRDHGIEVLEVNRPDRSKRRLQGKSDPTDAESAARSVLSGNATAIAKTQSGVAEAMRVVSVARRSAVRAKTQAINQLRALLVSAPQDIRERLWKTKPADCAKGCARLRSRSATEFLNILTTSLCLLGKRWLALAEEVEKLDAILENLTRQHARRLREQFGVGPQTAAVLLSTAGDNPERLKSEAALAALCGVSPLPASSGKTVRHRLNRGGNRSANNALWTIAMVRMRGDPKTQSYVARRSAEGLSSKEIQRCLKRYIVRELYPLILADLADSARSC</sequence>
<organism evidence="4 5">
    <name type="scientific">Pseudomonas salomonii</name>
    <dbReference type="NCBI Taxonomy" id="191391"/>
    <lineage>
        <taxon>Bacteria</taxon>
        <taxon>Pseudomonadati</taxon>
        <taxon>Pseudomonadota</taxon>
        <taxon>Gammaproteobacteria</taxon>
        <taxon>Pseudomonadales</taxon>
        <taxon>Pseudomonadaceae</taxon>
        <taxon>Pseudomonas</taxon>
    </lineage>
</organism>
<feature type="region of interest" description="Disordered" evidence="1">
    <location>
        <begin position="89"/>
        <end position="109"/>
    </location>
</feature>
<dbReference type="PANTHER" id="PTHR33055:SF16">
    <property type="entry name" value="TRANSPOSASE FOR INSERTION SEQUENCE ELEMENT IS1547"/>
    <property type="match status" value="1"/>
</dbReference>
<dbReference type="EMBL" id="FNOX01000019">
    <property type="protein sequence ID" value="SDZ67938.1"/>
    <property type="molecule type" value="Genomic_DNA"/>
</dbReference>
<evidence type="ECO:0000313" key="5">
    <source>
        <dbReference type="Proteomes" id="UP000182902"/>
    </source>
</evidence>
<proteinExistence type="predicted"/>
<name>A0A1H3V025_9PSED</name>
<dbReference type="RefSeq" id="WP_065929682.1">
    <property type="nucleotide sequence ID" value="NZ_FNOX01000019.1"/>
</dbReference>
<accession>A0A1H3V025</accession>
<dbReference type="Proteomes" id="UP000182902">
    <property type="component" value="Unassembled WGS sequence"/>
</dbReference>
<evidence type="ECO:0000259" key="2">
    <source>
        <dbReference type="Pfam" id="PF01548"/>
    </source>
</evidence>
<dbReference type="InterPro" id="IPR003346">
    <property type="entry name" value="Transposase_20"/>
</dbReference>
<gene>
    <name evidence="4" type="ORF">SAMN05216247_11969</name>
</gene>
<dbReference type="NCBIfam" id="NF033542">
    <property type="entry name" value="transpos_IS110"/>
    <property type="match status" value="1"/>
</dbReference>
<dbReference type="Pfam" id="PF01548">
    <property type="entry name" value="DEDD_Tnp_IS110"/>
    <property type="match status" value="1"/>
</dbReference>